<dbReference type="InParanoid" id="A0A0D1XGD7"/>
<dbReference type="PANTHER" id="PTHR40375">
    <property type="entry name" value="SPORULATION-SPECIFIC PROTEIN 22"/>
    <property type="match status" value="1"/>
</dbReference>
<name>A0A0D1XGD7_9PEZI</name>
<gene>
    <name evidence="2" type="ORF">PV09_07305</name>
</gene>
<accession>A0A0D1XGD7</accession>
<reference evidence="2 3" key="1">
    <citation type="submission" date="2015-01" db="EMBL/GenBank/DDBJ databases">
        <title>The Genome Sequence of Ochroconis gallopava CBS43764.</title>
        <authorList>
            <consortium name="The Broad Institute Genomics Platform"/>
            <person name="Cuomo C."/>
            <person name="de Hoog S."/>
            <person name="Gorbushina A."/>
            <person name="Stielow B."/>
            <person name="Teixiera M."/>
            <person name="Abouelleil A."/>
            <person name="Chapman S.B."/>
            <person name="Priest M."/>
            <person name="Young S.K."/>
            <person name="Wortman J."/>
            <person name="Nusbaum C."/>
            <person name="Birren B."/>
        </authorList>
    </citation>
    <scope>NUCLEOTIDE SEQUENCE [LARGE SCALE GENOMIC DNA]</scope>
    <source>
        <strain evidence="2 3">CBS 43764</strain>
    </source>
</reference>
<evidence type="ECO:0000313" key="2">
    <source>
        <dbReference type="EMBL" id="KIW01266.1"/>
    </source>
</evidence>
<dbReference type="RefSeq" id="XP_016211135.1">
    <property type="nucleotide sequence ID" value="XM_016361059.1"/>
</dbReference>
<dbReference type="Pfam" id="PF08631">
    <property type="entry name" value="SPO22"/>
    <property type="match status" value="1"/>
</dbReference>
<dbReference type="VEuPathDB" id="FungiDB:PV09_07305"/>
<dbReference type="InterPro" id="IPR013940">
    <property type="entry name" value="Spo22/ZIP4/TEX11"/>
</dbReference>
<dbReference type="GO" id="GO:0051321">
    <property type="term" value="P:meiotic cell cycle"/>
    <property type="evidence" value="ECO:0007669"/>
    <property type="project" value="UniProtKB-KW"/>
</dbReference>
<dbReference type="PANTHER" id="PTHR40375:SF2">
    <property type="entry name" value="SPORULATION-SPECIFIC PROTEIN 22"/>
    <property type="match status" value="1"/>
</dbReference>
<proteinExistence type="predicted"/>
<keyword evidence="1" id="KW-0469">Meiosis</keyword>
<dbReference type="HOGENOM" id="CLU_001453_0_0_1"/>
<evidence type="ECO:0000313" key="3">
    <source>
        <dbReference type="Proteomes" id="UP000053259"/>
    </source>
</evidence>
<dbReference type="OrthoDB" id="65716at2759"/>
<organism evidence="2 3">
    <name type="scientific">Verruconis gallopava</name>
    <dbReference type="NCBI Taxonomy" id="253628"/>
    <lineage>
        <taxon>Eukaryota</taxon>
        <taxon>Fungi</taxon>
        <taxon>Dikarya</taxon>
        <taxon>Ascomycota</taxon>
        <taxon>Pezizomycotina</taxon>
        <taxon>Dothideomycetes</taxon>
        <taxon>Pleosporomycetidae</taxon>
        <taxon>Venturiales</taxon>
        <taxon>Sympoventuriaceae</taxon>
        <taxon>Verruconis</taxon>
    </lineage>
</organism>
<sequence length="937" mass="106358">MPHAPIQSVLNFANEIEIGSPSLTPDLRTRISCLPAENIQPKQRAAFETRGTELWNIATRHSRELGVRNDASDQEGTKNTLLRVFAFGMLDTAARSRNNQSKRLESCTRILKVAFKTMKACLRSGELDLASKVAQSAAFWVSESEGLMPEDLKLKMEAEYYIWRVALVGVTSRPSTGTFTHADVQAWQQDKLDVAEHMYGKFGKDVRCHPDSAEDLADTLYELGKSLFVKSHYELAATWLERAFNAIDSVDLGQLSDDSGELRLAILQLLVRSLLMIKTTAAIDKARHFVGLVELNYSDKLVAALLKLEMLSAETSPNAADYFDMVNRVIRTTMLTRANFKTIMHHIHKLKKLSATLASRALDNLIHSRLFDDAKDDWIERACMMRIWIATTVEDGLPNFSALKELFDKIHHTRLRSFSSTAAYAAQTLMWSNIERAYNEKEYDLVERFCELALHELFSKCGELNRAKVARKWILSTIKKGDSNVARKVYFQLPETARNAPETRYLMHRVALRENDPAFAAECLNIVAMHADKDSTRLYACVLDAVELGDGQQAYLALKKALEAYEKGVTNGVHLPALLRCMIRTIEPSTRSSADNGHEIEQAIESICSVFETAVQYAKKPVSNNAFTVAELTWFSKNCYNVAVDHMTQIHPSLLLRLCLACDQLIERLTPDAPSAVKKDLRLRHIFCKYLIVTTFIILARGEDCIEHSLNHYNDTLKHAAVLRRIICEHMEDDTLSDSIKTNLVAKHVQTIKYELEATLRLKKWDDLSKLFEQCWKYEDPKQWSTLADISFSIHAELCEQGPELMLAHQNDVLMFIERIVAKSWKPHEPIEKLAKYLRCFFQLTLGKEDSLAVHCIDQVTSIANKCKIGKNPYPLAELEWMAITAFNHSVTCYCIKDDVSCQLWAEKAMMLASHADDGGALSDELQKKYAQMRWED</sequence>
<dbReference type="GeneID" id="27315278"/>
<dbReference type="AlphaFoldDB" id="A0A0D1XGD7"/>
<evidence type="ECO:0000256" key="1">
    <source>
        <dbReference type="ARBA" id="ARBA00023254"/>
    </source>
</evidence>
<dbReference type="STRING" id="253628.A0A0D1XGD7"/>
<dbReference type="EMBL" id="KN847556">
    <property type="protein sequence ID" value="KIW01266.1"/>
    <property type="molecule type" value="Genomic_DNA"/>
</dbReference>
<protein>
    <recommendedName>
        <fullName evidence="4">Protein ZIP4 homolog</fullName>
    </recommendedName>
</protein>
<keyword evidence="3" id="KW-1185">Reference proteome</keyword>
<evidence type="ECO:0008006" key="4">
    <source>
        <dbReference type="Google" id="ProtNLM"/>
    </source>
</evidence>
<dbReference type="GO" id="GO:0090173">
    <property type="term" value="P:regulation of synaptonemal complex assembly"/>
    <property type="evidence" value="ECO:0007669"/>
    <property type="project" value="InterPro"/>
</dbReference>
<dbReference type="Proteomes" id="UP000053259">
    <property type="component" value="Unassembled WGS sequence"/>
</dbReference>
<dbReference type="InterPro" id="IPR039057">
    <property type="entry name" value="Spo22/ZIP4"/>
</dbReference>